<dbReference type="AlphaFoldDB" id="A0AA36N0Y5"/>
<feature type="repeat" description="PPR" evidence="2">
    <location>
        <begin position="170"/>
        <end position="204"/>
    </location>
</feature>
<accession>A0AA36N0Y5</accession>
<dbReference type="InterPro" id="IPR002885">
    <property type="entry name" value="PPR_rpt"/>
</dbReference>
<feature type="repeat" description="PPR" evidence="2">
    <location>
        <begin position="63"/>
        <end position="97"/>
    </location>
</feature>
<dbReference type="SUPFAM" id="SSF81901">
    <property type="entry name" value="HCP-like"/>
    <property type="match status" value="1"/>
</dbReference>
<dbReference type="PANTHER" id="PTHR47447">
    <property type="entry name" value="OS03G0856100 PROTEIN"/>
    <property type="match status" value="1"/>
</dbReference>
<evidence type="ECO:0000313" key="4">
    <source>
        <dbReference type="Proteomes" id="UP001178507"/>
    </source>
</evidence>
<keyword evidence="1" id="KW-0677">Repeat</keyword>
<dbReference type="Proteomes" id="UP001178507">
    <property type="component" value="Unassembled WGS sequence"/>
</dbReference>
<dbReference type="PROSITE" id="PS51375">
    <property type="entry name" value="PPR"/>
    <property type="match status" value="3"/>
</dbReference>
<dbReference type="Gene3D" id="1.25.40.10">
    <property type="entry name" value="Tetratricopeptide repeat domain"/>
    <property type="match status" value="2"/>
</dbReference>
<evidence type="ECO:0000313" key="3">
    <source>
        <dbReference type="EMBL" id="CAJ1394235.1"/>
    </source>
</evidence>
<dbReference type="InterPro" id="IPR011990">
    <property type="entry name" value="TPR-like_helical_dom_sf"/>
</dbReference>
<gene>
    <name evidence="3" type="ORF">EVOR1521_LOCUS18944</name>
</gene>
<dbReference type="Pfam" id="PF13041">
    <property type="entry name" value="PPR_2"/>
    <property type="match status" value="2"/>
</dbReference>
<feature type="repeat" description="PPR" evidence="2">
    <location>
        <begin position="205"/>
        <end position="239"/>
    </location>
</feature>
<organism evidence="3 4">
    <name type="scientific">Effrenium voratum</name>
    <dbReference type="NCBI Taxonomy" id="2562239"/>
    <lineage>
        <taxon>Eukaryota</taxon>
        <taxon>Sar</taxon>
        <taxon>Alveolata</taxon>
        <taxon>Dinophyceae</taxon>
        <taxon>Suessiales</taxon>
        <taxon>Symbiodiniaceae</taxon>
        <taxon>Effrenium</taxon>
    </lineage>
</organism>
<comment type="caution">
    <text evidence="3">The sequence shown here is derived from an EMBL/GenBank/DDBJ whole genome shotgun (WGS) entry which is preliminary data.</text>
</comment>
<sequence>MVGLKRGLARSIWARGFSKSPVPREDEALLKNLDLHAEAGNIELAHKAFQKLLGNASARGGLHRMVWNTLLKAHANAGDPSGAANVYEEMGRNHVHPNRQTFGKLMESAAKSGNVLQAEAWFSELVNALYVGPRVVTQYAILLDACAKVGDIQRGELWLQKMCSAHHSPGVSCYTALINCCAVAGSPLQAEHWFDRMVAAGVSPNVISFNTVMDAFSKAGDTESAERWQTRMRRQGLQPTELTYSTLISSAARNSNKGEAAARL</sequence>
<keyword evidence="4" id="KW-1185">Reference proteome</keyword>
<dbReference type="NCBIfam" id="TIGR00756">
    <property type="entry name" value="PPR"/>
    <property type="match status" value="4"/>
</dbReference>
<evidence type="ECO:0000256" key="2">
    <source>
        <dbReference type="PROSITE-ProRule" id="PRU00708"/>
    </source>
</evidence>
<evidence type="ECO:0008006" key="5">
    <source>
        <dbReference type="Google" id="ProtNLM"/>
    </source>
</evidence>
<name>A0AA36N0Y5_9DINO</name>
<reference evidence="3" key="1">
    <citation type="submission" date="2023-08" db="EMBL/GenBank/DDBJ databases">
        <authorList>
            <person name="Chen Y."/>
            <person name="Shah S."/>
            <person name="Dougan E. K."/>
            <person name="Thang M."/>
            <person name="Chan C."/>
        </authorList>
    </citation>
    <scope>NUCLEOTIDE SEQUENCE</scope>
</reference>
<dbReference type="PANTHER" id="PTHR47447:SF17">
    <property type="entry name" value="OS12G0638900 PROTEIN"/>
    <property type="match status" value="1"/>
</dbReference>
<dbReference type="Pfam" id="PF01535">
    <property type="entry name" value="PPR"/>
    <property type="match status" value="2"/>
</dbReference>
<evidence type="ECO:0000256" key="1">
    <source>
        <dbReference type="ARBA" id="ARBA00022737"/>
    </source>
</evidence>
<dbReference type="EMBL" id="CAUJNA010002780">
    <property type="protein sequence ID" value="CAJ1394235.1"/>
    <property type="molecule type" value="Genomic_DNA"/>
</dbReference>
<protein>
    <recommendedName>
        <fullName evidence="5">Pentatricopeptide repeat-containing protein</fullName>
    </recommendedName>
</protein>
<proteinExistence type="predicted"/>